<dbReference type="Gene3D" id="3.10.490.10">
    <property type="entry name" value="Gamma-glutamyl cyclotransferase-like"/>
    <property type="match status" value="1"/>
</dbReference>
<evidence type="ECO:0000256" key="1">
    <source>
        <dbReference type="ARBA" id="ARBA00022679"/>
    </source>
</evidence>
<dbReference type="KEGG" id="nah:F5544_29765"/>
<protein>
    <recommendedName>
        <fullName evidence="2">Putative gamma-glutamylcyclotransferase</fullName>
    </recommendedName>
</protein>
<dbReference type="EMBL" id="CP046172">
    <property type="protein sequence ID" value="QIS13798.1"/>
    <property type="molecule type" value="Genomic_DNA"/>
</dbReference>
<evidence type="ECO:0000313" key="5">
    <source>
        <dbReference type="Proteomes" id="UP000503540"/>
    </source>
</evidence>
<dbReference type="Pfam" id="PF06094">
    <property type="entry name" value="GGACT"/>
    <property type="match status" value="1"/>
</dbReference>
<dbReference type="PANTHER" id="PTHR31544:SF2">
    <property type="entry name" value="AIG2-LIKE PROTEIN D"/>
    <property type="match status" value="1"/>
</dbReference>
<dbReference type="AlphaFoldDB" id="A0A6G9YKT1"/>
<evidence type="ECO:0000313" key="4">
    <source>
        <dbReference type="EMBL" id="QIS13798.1"/>
    </source>
</evidence>
<keyword evidence="5" id="KW-1185">Reference proteome</keyword>
<dbReference type="CDD" id="cd06661">
    <property type="entry name" value="GGCT_like"/>
    <property type="match status" value="1"/>
</dbReference>
<dbReference type="InterPro" id="IPR045038">
    <property type="entry name" value="AIG2-like"/>
</dbReference>
<dbReference type="InterPro" id="IPR013024">
    <property type="entry name" value="GGCT-like"/>
</dbReference>
<organism evidence="4 5">
    <name type="scientific">Nocardia arthritidis</name>
    <dbReference type="NCBI Taxonomy" id="228602"/>
    <lineage>
        <taxon>Bacteria</taxon>
        <taxon>Bacillati</taxon>
        <taxon>Actinomycetota</taxon>
        <taxon>Actinomycetes</taxon>
        <taxon>Mycobacteriales</taxon>
        <taxon>Nocardiaceae</taxon>
        <taxon>Nocardia</taxon>
    </lineage>
</organism>
<reference evidence="4 5" key="1">
    <citation type="journal article" date="2019" name="ACS Chem. Biol.">
        <title>Identification and Mobilization of a Cryptic Antibiotic Biosynthesis Gene Locus from a Human-Pathogenic Nocardia Isolate.</title>
        <authorList>
            <person name="Herisse M."/>
            <person name="Ishida K."/>
            <person name="Porter J.L."/>
            <person name="Howden B."/>
            <person name="Hertweck C."/>
            <person name="Stinear T.P."/>
            <person name="Pidot S.J."/>
        </authorList>
    </citation>
    <scope>NUCLEOTIDE SEQUENCE [LARGE SCALE GENOMIC DNA]</scope>
    <source>
        <strain evidence="4 5">AUSMDU00012717</strain>
    </source>
</reference>
<dbReference type="GO" id="GO:0016740">
    <property type="term" value="F:transferase activity"/>
    <property type="evidence" value="ECO:0007669"/>
    <property type="project" value="UniProtKB-KW"/>
</dbReference>
<dbReference type="RefSeq" id="WP_167476290.1">
    <property type="nucleotide sequence ID" value="NZ_CP046172.1"/>
</dbReference>
<keyword evidence="1 4" id="KW-0808">Transferase</keyword>
<gene>
    <name evidence="4" type="ORF">F5544_29765</name>
</gene>
<proteinExistence type="predicted"/>
<name>A0A6G9YKT1_9NOCA</name>
<dbReference type="SUPFAM" id="SSF110857">
    <property type="entry name" value="Gamma-glutamyl cyclotransferase-like"/>
    <property type="match status" value="1"/>
</dbReference>
<dbReference type="PANTHER" id="PTHR31544">
    <property type="entry name" value="AIG2-LIKE PROTEIN D"/>
    <property type="match status" value="1"/>
</dbReference>
<evidence type="ECO:0000259" key="3">
    <source>
        <dbReference type="Pfam" id="PF06094"/>
    </source>
</evidence>
<dbReference type="Proteomes" id="UP000503540">
    <property type="component" value="Chromosome"/>
</dbReference>
<feature type="domain" description="Gamma-glutamylcyclotransferase AIG2-like" evidence="3">
    <location>
        <begin position="13"/>
        <end position="112"/>
    </location>
</feature>
<dbReference type="InterPro" id="IPR009288">
    <property type="entry name" value="AIG2-like_dom"/>
</dbReference>
<accession>A0A6G9YKT1</accession>
<sequence>MRFERELGVADSLFAYGTLQFPQVLIHLLERCPALEPVAVSGWRAAALPGRVYPGLVPATDSVTPGVLLTGLTAAEWRILDAFEDDEYDLRTVEVHPGGRTAMTYVWTAPVSEQTWYSEEFAAAHLAAFVTRCARSKYR</sequence>
<evidence type="ECO:0000256" key="2">
    <source>
        <dbReference type="ARBA" id="ARBA00030602"/>
    </source>
</evidence>
<dbReference type="InterPro" id="IPR036568">
    <property type="entry name" value="GGCT-like_sf"/>
</dbReference>